<keyword evidence="6" id="KW-1185">Reference proteome</keyword>
<dbReference type="STRING" id="59895.A0A103XTU7"/>
<dbReference type="PANTHER" id="PTHR31314">
    <property type="entry name" value="MYB FAMILY TRANSCRIPTION FACTOR PHL7-LIKE"/>
    <property type="match status" value="1"/>
</dbReference>
<dbReference type="EMBL" id="LEKV01004221">
    <property type="protein sequence ID" value="KVH96749.1"/>
    <property type="molecule type" value="Genomic_DNA"/>
</dbReference>
<evidence type="ECO:0000313" key="5">
    <source>
        <dbReference type="EMBL" id="KVH96749.1"/>
    </source>
</evidence>
<dbReference type="AlphaFoldDB" id="A0A103XTU7"/>
<proteinExistence type="predicted"/>
<dbReference type="GO" id="GO:0003677">
    <property type="term" value="F:DNA binding"/>
    <property type="evidence" value="ECO:0007669"/>
    <property type="project" value="UniProtKB-KW"/>
</dbReference>
<evidence type="ECO:0000256" key="1">
    <source>
        <dbReference type="ARBA" id="ARBA00023015"/>
    </source>
</evidence>
<keyword evidence="1" id="KW-0805">Transcription regulation</keyword>
<feature type="compositionally biased region" description="Basic and acidic residues" evidence="4">
    <location>
        <begin position="1"/>
        <end position="10"/>
    </location>
</feature>
<keyword evidence="5" id="KW-0371">Homeobox</keyword>
<dbReference type="NCBIfam" id="TIGR01557">
    <property type="entry name" value="myb_SHAQKYF"/>
    <property type="match status" value="1"/>
</dbReference>
<dbReference type="InterPro" id="IPR006447">
    <property type="entry name" value="Myb_dom_plants"/>
</dbReference>
<dbReference type="Proteomes" id="UP000243975">
    <property type="component" value="Unassembled WGS sequence"/>
</dbReference>
<accession>A0A103XTU7</accession>
<keyword evidence="3" id="KW-0539">Nucleus</keyword>
<dbReference type="Gramene" id="KVH96749">
    <property type="protein sequence ID" value="KVH96749"/>
    <property type="gene ID" value="Ccrd_001163"/>
</dbReference>
<evidence type="ECO:0000256" key="4">
    <source>
        <dbReference type="SAM" id="MobiDB-lite"/>
    </source>
</evidence>
<dbReference type="GO" id="GO:0003700">
    <property type="term" value="F:DNA-binding transcription factor activity"/>
    <property type="evidence" value="ECO:0007669"/>
    <property type="project" value="InterPro"/>
</dbReference>
<feature type="compositionally biased region" description="Basic and acidic residues" evidence="4">
    <location>
        <begin position="51"/>
        <end position="60"/>
    </location>
</feature>
<comment type="caution">
    <text evidence="5">The sequence shown here is derived from an EMBL/GenBank/DDBJ whole genome shotgun (WGS) entry which is preliminary data.</text>
</comment>
<gene>
    <name evidence="5" type="ORF">Ccrd_001163</name>
</gene>
<protein>
    <submittedName>
        <fullName evidence="5">Homeodomain-like protein</fullName>
    </submittedName>
</protein>
<reference evidence="5 6" key="1">
    <citation type="journal article" date="2016" name="Sci. Rep.">
        <title>The genome sequence of the outbreeding globe artichoke constructed de novo incorporating a phase-aware low-pass sequencing strategy of F1 progeny.</title>
        <authorList>
            <person name="Scaglione D."/>
            <person name="Reyes-Chin-Wo S."/>
            <person name="Acquadro A."/>
            <person name="Froenicke L."/>
            <person name="Portis E."/>
            <person name="Beitel C."/>
            <person name="Tirone M."/>
            <person name="Mauro R."/>
            <person name="Lo Monaco A."/>
            <person name="Mauromicale G."/>
            <person name="Faccioli P."/>
            <person name="Cattivelli L."/>
            <person name="Rieseberg L."/>
            <person name="Michelmore R."/>
            <person name="Lanteri S."/>
        </authorList>
    </citation>
    <scope>NUCLEOTIDE SEQUENCE [LARGE SCALE GENOMIC DNA]</scope>
    <source>
        <strain evidence="5">2C</strain>
    </source>
</reference>
<evidence type="ECO:0000313" key="6">
    <source>
        <dbReference type="Proteomes" id="UP000243975"/>
    </source>
</evidence>
<dbReference type="SUPFAM" id="SSF46689">
    <property type="entry name" value="Homeodomain-like"/>
    <property type="match status" value="1"/>
</dbReference>
<organism evidence="5 6">
    <name type="scientific">Cynara cardunculus var. scolymus</name>
    <name type="common">Globe artichoke</name>
    <name type="synonym">Cynara scolymus</name>
    <dbReference type="NCBI Taxonomy" id="59895"/>
    <lineage>
        <taxon>Eukaryota</taxon>
        <taxon>Viridiplantae</taxon>
        <taxon>Streptophyta</taxon>
        <taxon>Embryophyta</taxon>
        <taxon>Tracheophyta</taxon>
        <taxon>Spermatophyta</taxon>
        <taxon>Magnoliopsida</taxon>
        <taxon>eudicotyledons</taxon>
        <taxon>Gunneridae</taxon>
        <taxon>Pentapetalae</taxon>
        <taxon>asterids</taxon>
        <taxon>campanulids</taxon>
        <taxon>Asterales</taxon>
        <taxon>Asteraceae</taxon>
        <taxon>Carduoideae</taxon>
        <taxon>Cardueae</taxon>
        <taxon>Carduinae</taxon>
        <taxon>Cynara</taxon>
    </lineage>
</organism>
<dbReference type="PANTHER" id="PTHR31314:SF84">
    <property type="entry name" value="HOMEODOMAIN-LIKE SUPERFAMILY PROTEIN-RELATED"/>
    <property type="match status" value="1"/>
</dbReference>
<sequence>MKRLECEFSKKGSSSSLETMKDSADEQLKVSRQRLDGNSSKNSSNKSINQTHDHPKVPRLRWSTELHRCFENAVERLGGAERATPKMVLQMMNVKGVSISHIKSHLQVRYIIT</sequence>
<keyword evidence="5" id="KW-0238">DNA-binding</keyword>
<feature type="region of interest" description="Disordered" evidence="4">
    <location>
        <begin position="1"/>
        <end position="60"/>
    </location>
</feature>
<dbReference type="Gene3D" id="1.10.10.60">
    <property type="entry name" value="Homeodomain-like"/>
    <property type="match status" value="1"/>
</dbReference>
<evidence type="ECO:0000256" key="3">
    <source>
        <dbReference type="ARBA" id="ARBA00023242"/>
    </source>
</evidence>
<name>A0A103XTU7_CYNCS</name>
<keyword evidence="2" id="KW-0804">Transcription</keyword>
<feature type="compositionally biased region" description="Basic and acidic residues" evidence="4">
    <location>
        <begin position="19"/>
        <end position="35"/>
    </location>
</feature>
<dbReference type="InterPro" id="IPR046955">
    <property type="entry name" value="PHR1-like"/>
</dbReference>
<evidence type="ECO:0000256" key="2">
    <source>
        <dbReference type="ARBA" id="ARBA00023163"/>
    </source>
</evidence>
<dbReference type="InterPro" id="IPR009057">
    <property type="entry name" value="Homeodomain-like_sf"/>
</dbReference>
<feature type="compositionally biased region" description="Low complexity" evidence="4">
    <location>
        <begin position="38"/>
        <end position="47"/>
    </location>
</feature>